<organism evidence="2 3">
    <name type="scientific">Afifella marina DSM 2698</name>
    <dbReference type="NCBI Taxonomy" id="1120955"/>
    <lineage>
        <taxon>Bacteria</taxon>
        <taxon>Pseudomonadati</taxon>
        <taxon>Pseudomonadota</taxon>
        <taxon>Alphaproteobacteria</taxon>
        <taxon>Hyphomicrobiales</taxon>
        <taxon>Afifellaceae</taxon>
        <taxon>Afifella</taxon>
    </lineage>
</organism>
<dbReference type="GO" id="GO:0022857">
    <property type="term" value="F:transmembrane transporter activity"/>
    <property type="evidence" value="ECO:0007669"/>
    <property type="project" value="InterPro"/>
</dbReference>
<sequence length="166" mass="17301">MRSSLPRSLIIVAVFSLLSFLLGFVKFGGASSIALDAFPSYFVAGFYGPLLGAPVAAVAHLLSAVSGGFPFSVPVHLFIACEQALWAYLFGAILRYSNNVWFLIVAIPAGIVCNGYVGPTLIGWVFPALEAPVSGLIPVLLVASAVNVVLAAAAILALRKTPLGHM</sequence>
<protein>
    <recommendedName>
        <fullName evidence="4">Alpha-ribazole transporter</fullName>
    </recommendedName>
</protein>
<feature type="transmembrane region" description="Helical" evidence="1">
    <location>
        <begin position="136"/>
        <end position="158"/>
    </location>
</feature>
<evidence type="ECO:0008006" key="4">
    <source>
        <dbReference type="Google" id="ProtNLM"/>
    </source>
</evidence>
<dbReference type="OrthoDB" id="5431035at2"/>
<proteinExistence type="predicted"/>
<evidence type="ECO:0000313" key="3">
    <source>
        <dbReference type="Proteomes" id="UP000199347"/>
    </source>
</evidence>
<name>A0A1G5P6F9_AFIMA</name>
<dbReference type="EMBL" id="FMVW01000009">
    <property type="protein sequence ID" value="SCZ44651.1"/>
    <property type="molecule type" value="Genomic_DNA"/>
</dbReference>
<gene>
    <name evidence="2" type="ORF">SAMN03080610_03255</name>
</gene>
<feature type="transmembrane region" description="Helical" evidence="1">
    <location>
        <begin position="41"/>
        <end position="63"/>
    </location>
</feature>
<dbReference type="InterPro" id="IPR024529">
    <property type="entry name" value="ECF_trnsprt_substrate-spec"/>
</dbReference>
<feature type="transmembrane region" description="Helical" evidence="1">
    <location>
        <begin position="6"/>
        <end position="29"/>
    </location>
</feature>
<dbReference type="RefSeq" id="WP_092815725.1">
    <property type="nucleotide sequence ID" value="NZ_FMVW01000009.1"/>
</dbReference>
<feature type="transmembrane region" description="Helical" evidence="1">
    <location>
        <begin position="101"/>
        <end position="124"/>
    </location>
</feature>
<dbReference type="AlphaFoldDB" id="A0A1G5P6F9"/>
<evidence type="ECO:0000256" key="1">
    <source>
        <dbReference type="SAM" id="Phobius"/>
    </source>
</evidence>
<keyword evidence="3" id="KW-1185">Reference proteome</keyword>
<dbReference type="Proteomes" id="UP000199347">
    <property type="component" value="Unassembled WGS sequence"/>
</dbReference>
<keyword evidence="1" id="KW-1133">Transmembrane helix</keyword>
<dbReference type="Gene3D" id="1.10.1760.20">
    <property type="match status" value="1"/>
</dbReference>
<dbReference type="Pfam" id="PF12822">
    <property type="entry name" value="ECF_trnsprt"/>
    <property type="match status" value="1"/>
</dbReference>
<accession>A0A1G5P6F9</accession>
<feature type="transmembrane region" description="Helical" evidence="1">
    <location>
        <begin position="75"/>
        <end position="94"/>
    </location>
</feature>
<keyword evidence="1" id="KW-0812">Transmembrane</keyword>
<evidence type="ECO:0000313" key="2">
    <source>
        <dbReference type="EMBL" id="SCZ44651.1"/>
    </source>
</evidence>
<dbReference type="STRING" id="1120955.SAMN03080610_03255"/>
<keyword evidence="1" id="KW-0472">Membrane</keyword>
<reference evidence="2 3" key="1">
    <citation type="submission" date="2016-10" db="EMBL/GenBank/DDBJ databases">
        <authorList>
            <person name="de Groot N.N."/>
        </authorList>
    </citation>
    <scope>NUCLEOTIDE SEQUENCE [LARGE SCALE GENOMIC DNA]</scope>
    <source>
        <strain evidence="2 3">DSM 2698</strain>
    </source>
</reference>